<evidence type="ECO:0000313" key="2">
    <source>
        <dbReference type="Proteomes" id="UP000009891"/>
    </source>
</evidence>
<dbReference type="AlphaFoldDB" id="K9CZE8"/>
<proteinExistence type="predicted"/>
<evidence type="ECO:0000313" key="1">
    <source>
        <dbReference type="EMBL" id="EKU77368.1"/>
    </source>
</evidence>
<accession>K9CZE8</accession>
<dbReference type="Proteomes" id="UP000009891">
    <property type="component" value="Unassembled WGS sequence"/>
</dbReference>
<organism evidence="1 2">
    <name type="scientific">Veillonella seminalis ACS-216-V-Col6b</name>
    <dbReference type="NCBI Taxonomy" id="883156"/>
    <lineage>
        <taxon>Bacteria</taxon>
        <taxon>Bacillati</taxon>
        <taxon>Bacillota</taxon>
        <taxon>Negativicutes</taxon>
        <taxon>Veillonellales</taxon>
        <taxon>Veillonellaceae</taxon>
        <taxon>Veillonella</taxon>
    </lineage>
</organism>
<reference evidence="1 2" key="1">
    <citation type="submission" date="2012-09" db="EMBL/GenBank/DDBJ databases">
        <title>The Genome Sequence of Veillonella ratti ACS-216-V-COL6B.</title>
        <authorList>
            <consortium name="The Broad Institute Genome Sequencing Platform"/>
            <person name="Earl A."/>
            <person name="Ward D."/>
            <person name="Feldgarden M."/>
            <person name="Gevers D."/>
            <person name="Saerens B."/>
            <person name="Vaneechoutte M."/>
            <person name="Walker B."/>
            <person name="Young S.K."/>
            <person name="Zeng Q."/>
            <person name="Gargeya S."/>
            <person name="Fitzgerald M."/>
            <person name="Haas B."/>
            <person name="Abouelleil A."/>
            <person name="Alvarado L."/>
            <person name="Arachchi H.M."/>
            <person name="Berlin A."/>
            <person name="Chapman S.B."/>
            <person name="Goldberg J."/>
            <person name="Griggs A."/>
            <person name="Gujja S."/>
            <person name="Hansen M."/>
            <person name="Howarth C."/>
            <person name="Imamovic A."/>
            <person name="Larimer J."/>
            <person name="McCowen C."/>
            <person name="Montmayeur A."/>
            <person name="Murphy C."/>
            <person name="Neiman D."/>
            <person name="Pearson M."/>
            <person name="Priest M."/>
            <person name="Roberts A."/>
            <person name="Saif S."/>
            <person name="Shea T."/>
            <person name="Sisk P."/>
            <person name="Sykes S."/>
            <person name="Wortman J."/>
            <person name="Nusbaum C."/>
            <person name="Birren B."/>
        </authorList>
    </citation>
    <scope>NUCLEOTIDE SEQUENCE [LARGE SCALE GENOMIC DNA]</scope>
    <source>
        <strain evidence="1 2">ACS-216-V-Col6b</strain>
    </source>
</reference>
<dbReference type="HOGENOM" id="CLU_1093917_0_0_9"/>
<dbReference type="EMBL" id="AHAF01000023">
    <property type="protein sequence ID" value="EKU77368.1"/>
    <property type="molecule type" value="Genomic_DNA"/>
</dbReference>
<dbReference type="RefSeq" id="WP_006556969.1">
    <property type="nucleotide sequence ID" value="NZ_JH992939.1"/>
</dbReference>
<keyword evidence="2" id="KW-1185">Reference proteome</keyword>
<dbReference type="PATRIC" id="fig|883156.3.peg.2039"/>
<name>K9CZE8_9FIRM</name>
<sequence>MLQAIKHKKIAILFVTAICIGTISGMAAAAKFRGGNIKDIPNRIKEALETAKQGDIAKQYTEMSNFQKKVMEQLKGLEQAKKDIEGVIGQANGLKNYAMGLLNSKEYKKDLKELYSIDFSNGLDTAYIEQQKEKLKNMQETEMLQAITLANNQSKIQDQVNAEVVKILKMASDGVLSEKQKQAMLLALYTKVKNQKSLELNQDLMVDIAGDKVKRGDMQVTQEKSAEGIFNLPNSNLTDLRKKLEDQRLKELPK</sequence>
<gene>
    <name evidence="1" type="ORF">HMPREF9282_02085</name>
</gene>
<dbReference type="STRING" id="883156.HMPREF9282_02085"/>
<comment type="caution">
    <text evidence="1">The sequence shown here is derived from an EMBL/GenBank/DDBJ whole genome shotgun (WGS) entry which is preliminary data.</text>
</comment>
<protein>
    <submittedName>
        <fullName evidence="1">Uncharacterized protein</fullName>
    </submittedName>
</protein>